<reference evidence="2 3" key="1">
    <citation type="submission" date="2016-10" db="EMBL/GenBank/DDBJ databases">
        <title>Genome sequence of Nocardia seriolae strain EM150506, isolated from Anguila japonica.</title>
        <authorList>
            <person name="Han H.-J."/>
        </authorList>
    </citation>
    <scope>NUCLEOTIDE SEQUENCE [LARGE SCALE GENOMIC DNA]</scope>
    <source>
        <strain evidence="2 3">EM150506</strain>
    </source>
</reference>
<protein>
    <submittedName>
        <fullName evidence="2">Uncharacterized protein</fullName>
    </submittedName>
</protein>
<accession>A0ABC8B603</accession>
<feature type="region of interest" description="Disordered" evidence="1">
    <location>
        <begin position="29"/>
        <end position="48"/>
    </location>
</feature>
<dbReference type="EMBL" id="CP017839">
    <property type="protein sequence ID" value="APB01843.1"/>
    <property type="molecule type" value="Genomic_DNA"/>
</dbReference>
<proteinExistence type="predicted"/>
<sequence>MTTTPPDTSGGTTVDIGAIITQVLKFLGSGSTTSYNPKSPKLKSDNAK</sequence>
<gene>
    <name evidence="2" type="ORF">NS506_07828</name>
</gene>
<evidence type="ECO:0000256" key="1">
    <source>
        <dbReference type="SAM" id="MobiDB-lite"/>
    </source>
</evidence>
<name>A0ABC8B603_9NOCA</name>
<dbReference type="RefSeq" id="WP_155240041.1">
    <property type="nucleotide sequence ID" value="NZ_AP017900.1"/>
</dbReference>
<evidence type="ECO:0000313" key="3">
    <source>
        <dbReference type="Proteomes" id="UP000180166"/>
    </source>
</evidence>
<dbReference type="Proteomes" id="UP000180166">
    <property type="component" value="Chromosome"/>
</dbReference>
<evidence type="ECO:0000313" key="2">
    <source>
        <dbReference type="EMBL" id="APB01843.1"/>
    </source>
</evidence>
<organism evidence="2 3">
    <name type="scientific">Nocardia seriolae</name>
    <dbReference type="NCBI Taxonomy" id="37332"/>
    <lineage>
        <taxon>Bacteria</taxon>
        <taxon>Bacillati</taxon>
        <taxon>Actinomycetota</taxon>
        <taxon>Actinomycetes</taxon>
        <taxon>Mycobacteriales</taxon>
        <taxon>Nocardiaceae</taxon>
        <taxon>Nocardia</taxon>
    </lineage>
</organism>
<dbReference type="AlphaFoldDB" id="A0ABC8B603"/>
<dbReference type="GeneID" id="93372242"/>
<dbReference type="KEGG" id="nsr:NS506_07828"/>